<keyword evidence="2" id="KW-0472">Membrane</keyword>
<protein>
    <recommendedName>
        <fullName evidence="3">YobI-like P-loop NTPase domain-containing protein</fullName>
    </recommendedName>
</protein>
<dbReference type="AlphaFoldDB" id="A0A023CYE9"/>
<evidence type="ECO:0000256" key="2">
    <source>
        <dbReference type="SAM" id="Phobius"/>
    </source>
</evidence>
<dbReference type="SUPFAM" id="SSF52540">
    <property type="entry name" value="P-loop containing nucleoside triphosphate hydrolases"/>
    <property type="match status" value="1"/>
</dbReference>
<evidence type="ECO:0000256" key="1">
    <source>
        <dbReference type="SAM" id="Coils"/>
    </source>
</evidence>
<dbReference type="Gene3D" id="3.40.50.300">
    <property type="entry name" value="P-loop containing nucleotide triphosphate hydrolases"/>
    <property type="match status" value="1"/>
</dbReference>
<keyword evidence="2" id="KW-1133">Transmembrane helix</keyword>
<dbReference type="OrthoDB" id="1701659at2"/>
<dbReference type="eggNOG" id="COG5290">
    <property type="taxonomic scope" value="Bacteria"/>
</dbReference>
<evidence type="ECO:0000313" key="4">
    <source>
        <dbReference type="EMBL" id="KRN07542.1"/>
    </source>
</evidence>
<gene>
    <name evidence="4" type="ORF">FD15_GL000827</name>
</gene>
<dbReference type="Proteomes" id="UP000050961">
    <property type="component" value="Unassembled WGS sequence"/>
</dbReference>
<keyword evidence="1" id="KW-0175">Coiled coil</keyword>
<feature type="domain" description="YobI-like P-loop NTPase" evidence="3">
    <location>
        <begin position="32"/>
        <end position="429"/>
    </location>
</feature>
<dbReference type="EMBL" id="AYZF01000002">
    <property type="protein sequence ID" value="KRN07542.1"/>
    <property type="molecule type" value="Genomic_DNA"/>
</dbReference>
<accession>A0A023CYE9</accession>
<evidence type="ECO:0000313" key="5">
    <source>
        <dbReference type="Proteomes" id="UP000050961"/>
    </source>
</evidence>
<feature type="coiled-coil region" evidence="1">
    <location>
        <begin position="429"/>
        <end position="470"/>
    </location>
</feature>
<reference evidence="4 5" key="1">
    <citation type="journal article" date="2015" name="Genome Announc.">
        <title>Expanding the biotechnology potential of lactobacilli through comparative genomics of 213 strains and associated genera.</title>
        <authorList>
            <person name="Sun Z."/>
            <person name="Harris H.M."/>
            <person name="McCann A."/>
            <person name="Guo C."/>
            <person name="Argimon S."/>
            <person name="Zhang W."/>
            <person name="Yang X."/>
            <person name="Jeffery I.B."/>
            <person name="Cooney J.C."/>
            <person name="Kagawa T.F."/>
            <person name="Liu W."/>
            <person name="Song Y."/>
            <person name="Salvetti E."/>
            <person name="Wrobel A."/>
            <person name="Rasinkangas P."/>
            <person name="Parkhill J."/>
            <person name="Rea M.C."/>
            <person name="O'Sullivan O."/>
            <person name="Ritari J."/>
            <person name="Douillard F.P."/>
            <person name="Paul Ross R."/>
            <person name="Yang R."/>
            <person name="Briner A.E."/>
            <person name="Felis G.E."/>
            <person name="de Vos W.M."/>
            <person name="Barrangou R."/>
            <person name="Klaenhammer T.R."/>
            <person name="Caufield P.W."/>
            <person name="Cui Y."/>
            <person name="Zhang H."/>
            <person name="O'Toole P.W."/>
        </authorList>
    </citation>
    <scope>NUCLEOTIDE SEQUENCE [LARGE SCALE GENOMIC DNA]</scope>
    <source>
        <strain evidence="4 5">DSM 21376</strain>
    </source>
</reference>
<evidence type="ECO:0000259" key="3">
    <source>
        <dbReference type="Pfam" id="PF20693"/>
    </source>
</evidence>
<dbReference type="InterPro" id="IPR027417">
    <property type="entry name" value="P-loop_NTPase"/>
</dbReference>
<comment type="caution">
    <text evidence="4">The sequence shown here is derived from an EMBL/GenBank/DDBJ whole genome shotgun (WGS) entry which is preliminary data.</text>
</comment>
<sequence>MDFDKYFKSVNYHSLGPTTITNETEKGKLRPYIKNIEESLKNDTVKNIAVFGKFGAGKSTIINTFLKDHKSDSRIRPLRLSLATFTRNESENPKEDEWIEIERNLVQQILYGPSNKELPDSKYRKIEPIDISNKNKAYCTSLFFALSFLLLIDKWNMLYIIGPYWLNILIRIFLILIMFCSGAYLLYKAFEYIPKFFSSAKIGWGQSELAIMDSKSAFNEYLDEIIYFFTQKKYNLIILEDIDRFNDLSIFEHLRELNQILNNNRTLSNAYNVDESKPAIKFLYAVKEDLFDNIMLAHNDKFKSKSVRGQIDDKSEYDEMPSEQGVAEATTKFFDWTMTILPHVSLTNSADFLMEMFIQPTPDFKNYLRAVSVYFDDVRVLENTINDFKLCLELQDKSDLNPKKMFTILLFKNGFPRQFQKFQRREGGLNKLLRTRDLANNVIQEKRKKLQALKKKKEILEKNSETQVLQMYKALFFDLGADSSYSLSYSDDNKVIEELGKITFAELADLYRYTEISNNEKFTFFWHSPYGNQNEYVEFKHLVMKNDYFDSKIYFENKAIERGYSSIDNKISECQLEINNILGMSIYKIAQKNGVEIRELLVDTLEAQNFLSFGILNGYLNETIDDYLSLFSGQRISIADRQLIRRLRSGELLEFGEHIESVPNFVGDCVPSDFEKSSIALSELIEYVVQRKKTMKDKNPLLNAYNAALKQLTRQSSANFSTHLDELLDRMDIQYVKIFITDLSVILQNDWSKYSGNNINAFAQVLLQDTAVEGIGKCIATLKSLVDYINGNKWPVTWSFVENYRDRADAIFENTNVKLSQLDINIQCDKNLVEYLMENKAVSCSANTITTILESYYPGAANEVSFSLVQQINDPKLSKFIEESFESFLQIELTEMYLQNETQESMAKILTNARLDWEMKENILDEYPSKNLDFSSFTIADTGGEKYYELINLILEKDKFNRTWENLKILLSVKDESFKTTEIDLFLHKTSYLAEFQQNQDGFDEKILIDLVNTHEIEISQDNETVICLANQYLGINQTPKTFNTMLRLNLIKLSMELVNKITNQKEIVLLCLNKLNDNFEEWSEEESALFSKLQVSELFNISTGKYRQFTKLREKVITDLFSNHLEDGTLSDQKKDKLIDVLLSDYNGNVDKILKIYETYDSAEKQIKKLIALCRVKSIKNSDIINFIFNTHDDNIMKLTEEKTGTIRLKNRKSIINLLQEFCERDLVRGMKELRRPKNTISVQKSNQFINLVRN</sequence>
<keyword evidence="2" id="KW-0812">Transmembrane</keyword>
<keyword evidence="5" id="KW-1185">Reference proteome</keyword>
<name>A0A023CYE9_9LACO</name>
<dbReference type="PATRIC" id="fig|1423806.3.peg.840"/>
<proteinExistence type="predicted"/>
<dbReference type="RefSeq" id="WP_034989082.1">
    <property type="nucleotide sequence ID" value="NZ_AYZF01000002.1"/>
</dbReference>
<dbReference type="Pfam" id="PF20693">
    <property type="entry name" value="YobI-ATPase"/>
    <property type="match status" value="1"/>
</dbReference>
<organism evidence="4 5">
    <name type="scientific">Liquorilactobacillus sucicola DSM 21376 = JCM 15457</name>
    <dbReference type="NCBI Taxonomy" id="1423806"/>
    <lineage>
        <taxon>Bacteria</taxon>
        <taxon>Bacillati</taxon>
        <taxon>Bacillota</taxon>
        <taxon>Bacilli</taxon>
        <taxon>Lactobacillales</taxon>
        <taxon>Lactobacillaceae</taxon>
        <taxon>Liquorilactobacillus</taxon>
    </lineage>
</organism>
<dbReference type="STRING" id="1423806.FD15_GL000827"/>
<dbReference type="InterPro" id="IPR048428">
    <property type="entry name" value="YobI-NTPase"/>
</dbReference>
<feature type="transmembrane region" description="Helical" evidence="2">
    <location>
        <begin position="164"/>
        <end position="187"/>
    </location>
</feature>